<dbReference type="OrthoDB" id="244495at2759"/>
<dbReference type="EMBL" id="QEAO01000007">
    <property type="protein sequence ID" value="TPX35668.1"/>
    <property type="molecule type" value="Genomic_DNA"/>
</dbReference>
<comment type="caution">
    <text evidence="1">The sequence shown here is derived from an EMBL/GenBank/DDBJ whole genome shotgun (WGS) entry which is preliminary data.</text>
</comment>
<dbReference type="Gene3D" id="1.10.472.10">
    <property type="entry name" value="Cyclin-like"/>
    <property type="match status" value="1"/>
</dbReference>
<dbReference type="AlphaFoldDB" id="A0A507C8L2"/>
<dbReference type="RefSeq" id="XP_031026100.1">
    <property type="nucleotide sequence ID" value="XM_031167851.1"/>
</dbReference>
<keyword evidence="2" id="KW-1185">Reference proteome</keyword>
<accession>A0A507C8L2</accession>
<protein>
    <submittedName>
        <fullName evidence="1">Uncharacterized protein</fullName>
    </submittedName>
</protein>
<evidence type="ECO:0000313" key="1">
    <source>
        <dbReference type="EMBL" id="TPX35668.1"/>
    </source>
</evidence>
<organism evidence="1 2">
    <name type="scientific">Synchytrium microbalum</name>
    <dbReference type="NCBI Taxonomy" id="1806994"/>
    <lineage>
        <taxon>Eukaryota</taxon>
        <taxon>Fungi</taxon>
        <taxon>Fungi incertae sedis</taxon>
        <taxon>Chytridiomycota</taxon>
        <taxon>Chytridiomycota incertae sedis</taxon>
        <taxon>Chytridiomycetes</taxon>
        <taxon>Synchytriales</taxon>
        <taxon>Synchytriaceae</taxon>
        <taxon>Synchytrium</taxon>
    </lineage>
</organism>
<name>A0A507C8L2_9FUNG</name>
<dbReference type="GeneID" id="42003148"/>
<dbReference type="Proteomes" id="UP000319731">
    <property type="component" value="Unassembled WGS sequence"/>
</dbReference>
<sequence>MQYRDALMKIPASHNNAQNVQACHENVACHRYQESGTCLANTASDLNRSTVSLHSNPMYVLEHLLSGDCSMFIGHAVNCVNAWNQQLQRTYGRATYSGYPPSPSPTTLPLPSHLQQQQYQGAAVQPSYILHAAFHSITHSQSRSAAVLVFLTTMLYSSTRIPFPKTASETSEFYSIAADMTGLDLFITGASTASKFLFDADSVASMSKFWESISSGMPRQPGWLNDLERRYMNLIQWNLNVSPTELYDWTVSIIQVVRSGTVVPVVFPSLGANIVVVPRHKSTGKRSHEQLLTPAELCGGDWEGQVKKPSVKQGYSEQQQQVWRQQPIGLLHVYEPMFTGLNKGPSGFAQQPPLTTVFI</sequence>
<reference evidence="1 2" key="1">
    <citation type="journal article" date="2019" name="Sci. Rep.">
        <title>Comparative genomics of chytrid fungi reveal insights into the obligate biotrophic and pathogenic lifestyle of Synchytrium endobioticum.</title>
        <authorList>
            <person name="van de Vossenberg B.T.L.H."/>
            <person name="Warris S."/>
            <person name="Nguyen H.D.T."/>
            <person name="van Gent-Pelzer M.P.E."/>
            <person name="Joly D.L."/>
            <person name="van de Geest H.C."/>
            <person name="Bonants P.J.M."/>
            <person name="Smith D.S."/>
            <person name="Levesque C.A."/>
            <person name="van der Lee T.A.J."/>
        </authorList>
    </citation>
    <scope>NUCLEOTIDE SEQUENCE [LARGE SCALE GENOMIC DNA]</scope>
    <source>
        <strain evidence="1 2">JEL517</strain>
    </source>
</reference>
<proteinExistence type="predicted"/>
<evidence type="ECO:0000313" key="2">
    <source>
        <dbReference type="Proteomes" id="UP000319731"/>
    </source>
</evidence>
<gene>
    <name evidence="1" type="ORF">SmJEL517_g01923</name>
</gene>